<evidence type="ECO:0000313" key="6">
    <source>
        <dbReference type="EMBL" id="CAB4998989.1"/>
    </source>
</evidence>
<dbReference type="AlphaFoldDB" id="A0A6J7P6T1"/>
<dbReference type="InterPro" id="IPR002577">
    <property type="entry name" value="HTH_HxlR"/>
</dbReference>
<gene>
    <name evidence="6" type="ORF">UFOPK3914_02019</name>
</gene>
<dbReference type="Pfam" id="PF01638">
    <property type="entry name" value="HxlR"/>
    <property type="match status" value="1"/>
</dbReference>
<keyword evidence="2" id="KW-0238">DNA-binding</keyword>
<name>A0A6J7P6T1_9ZZZZ</name>
<dbReference type="GO" id="GO:0003677">
    <property type="term" value="F:DNA binding"/>
    <property type="evidence" value="ECO:0007669"/>
    <property type="project" value="UniProtKB-KW"/>
</dbReference>
<evidence type="ECO:0000256" key="4">
    <source>
        <dbReference type="SAM" id="MobiDB-lite"/>
    </source>
</evidence>
<sequence length="185" mass="20805">MSTANSSASAPQLQPPGCSIEAALEIVRDRWTILILRDAFRGIRRFDDLRRDLEIPRAILADRLRSLVESGVFVKRQYQQRPERFEYRLTPMGMELSPILVSLMQWGDRWLSGEEGPPRLLVHEPCATEIDMSFYCWTCEEAFTPSQISSQPGAVSAPALHSQPPLHSQPALQEGDLKNNGATKS</sequence>
<dbReference type="Gene3D" id="1.10.10.10">
    <property type="entry name" value="Winged helix-like DNA-binding domain superfamily/Winged helix DNA-binding domain"/>
    <property type="match status" value="1"/>
</dbReference>
<evidence type="ECO:0000256" key="3">
    <source>
        <dbReference type="ARBA" id="ARBA00023163"/>
    </source>
</evidence>
<evidence type="ECO:0000259" key="5">
    <source>
        <dbReference type="PROSITE" id="PS51118"/>
    </source>
</evidence>
<accession>A0A6J7P6T1</accession>
<dbReference type="SUPFAM" id="SSF46785">
    <property type="entry name" value="Winged helix' DNA-binding domain"/>
    <property type="match status" value="1"/>
</dbReference>
<dbReference type="EMBL" id="CAFBOG010000276">
    <property type="protein sequence ID" value="CAB4998989.1"/>
    <property type="molecule type" value="Genomic_DNA"/>
</dbReference>
<protein>
    <submittedName>
        <fullName evidence="6">Unannotated protein</fullName>
    </submittedName>
</protein>
<proteinExistence type="predicted"/>
<evidence type="ECO:0000256" key="2">
    <source>
        <dbReference type="ARBA" id="ARBA00023125"/>
    </source>
</evidence>
<dbReference type="InterPro" id="IPR036390">
    <property type="entry name" value="WH_DNA-bd_sf"/>
</dbReference>
<dbReference type="PROSITE" id="PS51118">
    <property type="entry name" value="HTH_HXLR"/>
    <property type="match status" value="1"/>
</dbReference>
<keyword evidence="3" id="KW-0804">Transcription</keyword>
<feature type="region of interest" description="Disordered" evidence="4">
    <location>
        <begin position="148"/>
        <end position="185"/>
    </location>
</feature>
<reference evidence="6" key="1">
    <citation type="submission" date="2020-05" db="EMBL/GenBank/DDBJ databases">
        <authorList>
            <person name="Chiriac C."/>
            <person name="Salcher M."/>
            <person name="Ghai R."/>
            <person name="Kavagutti S V."/>
        </authorList>
    </citation>
    <scope>NUCLEOTIDE SEQUENCE</scope>
</reference>
<organism evidence="6">
    <name type="scientific">freshwater metagenome</name>
    <dbReference type="NCBI Taxonomy" id="449393"/>
    <lineage>
        <taxon>unclassified sequences</taxon>
        <taxon>metagenomes</taxon>
        <taxon>ecological metagenomes</taxon>
    </lineage>
</organism>
<dbReference type="PANTHER" id="PTHR33204">
    <property type="entry name" value="TRANSCRIPTIONAL REGULATOR, MARR FAMILY"/>
    <property type="match status" value="1"/>
</dbReference>
<feature type="domain" description="HTH hxlR-type" evidence="5">
    <location>
        <begin position="18"/>
        <end position="115"/>
    </location>
</feature>
<keyword evidence="1" id="KW-0805">Transcription regulation</keyword>
<dbReference type="PANTHER" id="PTHR33204:SF18">
    <property type="entry name" value="TRANSCRIPTIONAL REGULATORY PROTEIN"/>
    <property type="match status" value="1"/>
</dbReference>
<evidence type="ECO:0000256" key="1">
    <source>
        <dbReference type="ARBA" id="ARBA00023015"/>
    </source>
</evidence>
<dbReference type="InterPro" id="IPR036388">
    <property type="entry name" value="WH-like_DNA-bd_sf"/>
</dbReference>